<dbReference type="STRING" id="1817821.A2717_00165"/>
<dbReference type="AlphaFoldDB" id="A0A1F5N935"/>
<feature type="transmembrane region" description="Helical" evidence="1">
    <location>
        <begin position="7"/>
        <end position="28"/>
    </location>
</feature>
<sequence length="94" mass="10302">MFIKIPLLVYIIIGGVLGLVSMLFFPRWEGLDRYYMGLGLIGPIVIAAIVVIGIMMIVDTGAYSLEDKMIRLGLLVLSEIVVIIYVIGGLKIGF</sequence>
<dbReference type="EMBL" id="MFEH01000003">
    <property type="protein sequence ID" value="OGE73940.1"/>
    <property type="molecule type" value="Genomic_DNA"/>
</dbReference>
<evidence type="ECO:0000256" key="1">
    <source>
        <dbReference type="SAM" id="Phobius"/>
    </source>
</evidence>
<protein>
    <submittedName>
        <fullName evidence="2">Uncharacterized protein</fullName>
    </submittedName>
</protein>
<evidence type="ECO:0000313" key="3">
    <source>
        <dbReference type="Proteomes" id="UP000177610"/>
    </source>
</evidence>
<feature type="transmembrane region" description="Helical" evidence="1">
    <location>
        <begin position="70"/>
        <end position="88"/>
    </location>
</feature>
<feature type="transmembrane region" description="Helical" evidence="1">
    <location>
        <begin position="34"/>
        <end position="58"/>
    </location>
</feature>
<gene>
    <name evidence="2" type="ORF">A2717_00165</name>
</gene>
<organism evidence="2 3">
    <name type="scientific">Candidatus Doudnabacteria bacterium RIFCSPHIGHO2_01_FULL_41_86</name>
    <dbReference type="NCBI Taxonomy" id="1817821"/>
    <lineage>
        <taxon>Bacteria</taxon>
        <taxon>Candidatus Doudnaibacteriota</taxon>
    </lineage>
</organism>
<comment type="caution">
    <text evidence="2">The sequence shown here is derived from an EMBL/GenBank/DDBJ whole genome shotgun (WGS) entry which is preliminary data.</text>
</comment>
<proteinExistence type="predicted"/>
<keyword evidence="1" id="KW-0472">Membrane</keyword>
<dbReference type="Proteomes" id="UP000177610">
    <property type="component" value="Unassembled WGS sequence"/>
</dbReference>
<evidence type="ECO:0000313" key="2">
    <source>
        <dbReference type="EMBL" id="OGE73940.1"/>
    </source>
</evidence>
<name>A0A1F5N935_9BACT</name>
<keyword evidence="1" id="KW-0812">Transmembrane</keyword>
<keyword evidence="1" id="KW-1133">Transmembrane helix</keyword>
<reference evidence="2 3" key="1">
    <citation type="journal article" date="2016" name="Nat. Commun.">
        <title>Thousands of microbial genomes shed light on interconnected biogeochemical processes in an aquifer system.</title>
        <authorList>
            <person name="Anantharaman K."/>
            <person name="Brown C.T."/>
            <person name="Hug L.A."/>
            <person name="Sharon I."/>
            <person name="Castelle C.J."/>
            <person name="Probst A.J."/>
            <person name="Thomas B.C."/>
            <person name="Singh A."/>
            <person name="Wilkins M.J."/>
            <person name="Karaoz U."/>
            <person name="Brodie E.L."/>
            <person name="Williams K.H."/>
            <person name="Hubbard S.S."/>
            <person name="Banfield J.F."/>
        </authorList>
    </citation>
    <scope>NUCLEOTIDE SEQUENCE [LARGE SCALE GENOMIC DNA]</scope>
</reference>
<accession>A0A1F5N935</accession>